<evidence type="ECO:0000313" key="2">
    <source>
        <dbReference type="Proteomes" id="UP000789396"/>
    </source>
</evidence>
<feature type="non-terminal residue" evidence="1">
    <location>
        <position position="1"/>
    </location>
</feature>
<protein>
    <submittedName>
        <fullName evidence="1">108_t:CDS:1</fullName>
    </submittedName>
</protein>
<dbReference type="EMBL" id="CAJVPZ010057535">
    <property type="protein sequence ID" value="CAG8786985.1"/>
    <property type="molecule type" value="Genomic_DNA"/>
</dbReference>
<keyword evidence="2" id="KW-1185">Reference proteome</keyword>
<organism evidence="1 2">
    <name type="scientific">Racocetra fulgida</name>
    <dbReference type="NCBI Taxonomy" id="60492"/>
    <lineage>
        <taxon>Eukaryota</taxon>
        <taxon>Fungi</taxon>
        <taxon>Fungi incertae sedis</taxon>
        <taxon>Mucoromycota</taxon>
        <taxon>Glomeromycotina</taxon>
        <taxon>Glomeromycetes</taxon>
        <taxon>Diversisporales</taxon>
        <taxon>Gigasporaceae</taxon>
        <taxon>Racocetra</taxon>
    </lineage>
</organism>
<proteinExistence type="predicted"/>
<feature type="non-terminal residue" evidence="1">
    <location>
        <position position="139"/>
    </location>
</feature>
<sequence>DTSSFSTITEGLTTMLIEFKANQEKQNLDCKLDQIAKKISEKINKDLETIDNDIIRLMNKFLGDIIKKVKVLRERIHIKINQHLEWAKKKKERKLSIAKNIRRTYIYNLGKTPAAPHNRDVTEAYVKFFQQELKDNPNA</sequence>
<evidence type="ECO:0000313" key="1">
    <source>
        <dbReference type="EMBL" id="CAG8786985.1"/>
    </source>
</evidence>
<gene>
    <name evidence="1" type="ORF">RFULGI_LOCUS16345</name>
</gene>
<name>A0A9N9JQ09_9GLOM</name>
<accession>A0A9N9JQ09</accession>
<dbReference type="Proteomes" id="UP000789396">
    <property type="component" value="Unassembled WGS sequence"/>
</dbReference>
<dbReference type="AlphaFoldDB" id="A0A9N9JQ09"/>
<comment type="caution">
    <text evidence="1">The sequence shown here is derived from an EMBL/GenBank/DDBJ whole genome shotgun (WGS) entry which is preliminary data.</text>
</comment>
<reference evidence="1" key="1">
    <citation type="submission" date="2021-06" db="EMBL/GenBank/DDBJ databases">
        <authorList>
            <person name="Kallberg Y."/>
            <person name="Tangrot J."/>
            <person name="Rosling A."/>
        </authorList>
    </citation>
    <scope>NUCLEOTIDE SEQUENCE</scope>
    <source>
        <strain evidence="1">IN212</strain>
    </source>
</reference>